<dbReference type="EMBL" id="MU266444">
    <property type="protein sequence ID" value="KAH7923734.1"/>
    <property type="molecule type" value="Genomic_DNA"/>
</dbReference>
<protein>
    <submittedName>
        <fullName evidence="1">Uncharacterized protein</fullName>
    </submittedName>
</protein>
<evidence type="ECO:0000313" key="1">
    <source>
        <dbReference type="EMBL" id="KAH7923734.1"/>
    </source>
</evidence>
<sequence>MAGRQYNVIFDKAASDSEYQKAKDQLEAAGGVIKTEFGSYGDLKGFSATIPDQYLTSLQSLQGGIIETIEPDSVVSIQ</sequence>
<name>A0ACB8BEP3_9AGAM</name>
<organism evidence="1 2">
    <name type="scientific">Leucogyrophana mollusca</name>
    <dbReference type="NCBI Taxonomy" id="85980"/>
    <lineage>
        <taxon>Eukaryota</taxon>
        <taxon>Fungi</taxon>
        <taxon>Dikarya</taxon>
        <taxon>Basidiomycota</taxon>
        <taxon>Agaricomycotina</taxon>
        <taxon>Agaricomycetes</taxon>
        <taxon>Agaricomycetidae</taxon>
        <taxon>Boletales</taxon>
        <taxon>Boletales incertae sedis</taxon>
        <taxon>Leucogyrophana</taxon>
    </lineage>
</organism>
<keyword evidence="2" id="KW-1185">Reference proteome</keyword>
<proteinExistence type="predicted"/>
<accession>A0ACB8BEP3</accession>
<dbReference type="Proteomes" id="UP000790709">
    <property type="component" value="Unassembled WGS sequence"/>
</dbReference>
<evidence type="ECO:0000313" key="2">
    <source>
        <dbReference type="Proteomes" id="UP000790709"/>
    </source>
</evidence>
<reference evidence="1" key="1">
    <citation type="journal article" date="2021" name="New Phytol.">
        <title>Evolutionary innovations through gain and loss of genes in the ectomycorrhizal Boletales.</title>
        <authorList>
            <person name="Wu G."/>
            <person name="Miyauchi S."/>
            <person name="Morin E."/>
            <person name="Kuo A."/>
            <person name="Drula E."/>
            <person name="Varga T."/>
            <person name="Kohler A."/>
            <person name="Feng B."/>
            <person name="Cao Y."/>
            <person name="Lipzen A."/>
            <person name="Daum C."/>
            <person name="Hundley H."/>
            <person name="Pangilinan J."/>
            <person name="Johnson J."/>
            <person name="Barry K."/>
            <person name="LaButti K."/>
            <person name="Ng V."/>
            <person name="Ahrendt S."/>
            <person name="Min B."/>
            <person name="Choi I.G."/>
            <person name="Park H."/>
            <person name="Plett J.M."/>
            <person name="Magnuson J."/>
            <person name="Spatafora J.W."/>
            <person name="Nagy L.G."/>
            <person name="Henrissat B."/>
            <person name="Grigoriev I.V."/>
            <person name="Yang Z.L."/>
            <person name="Xu J."/>
            <person name="Martin F.M."/>
        </authorList>
    </citation>
    <scope>NUCLEOTIDE SEQUENCE</scope>
    <source>
        <strain evidence="1">KUC20120723A-06</strain>
    </source>
</reference>
<gene>
    <name evidence="1" type="ORF">BV22DRAFT_1130429</name>
</gene>
<comment type="caution">
    <text evidence="1">The sequence shown here is derived from an EMBL/GenBank/DDBJ whole genome shotgun (WGS) entry which is preliminary data.</text>
</comment>